<dbReference type="GO" id="GO:0050661">
    <property type="term" value="F:NADP binding"/>
    <property type="evidence" value="ECO:0007669"/>
    <property type="project" value="UniProtKB-UniRule"/>
</dbReference>
<dbReference type="PIRSF" id="PIRSF000161">
    <property type="entry name" value="DHPR"/>
    <property type="match status" value="1"/>
</dbReference>
<dbReference type="InterPro" id="IPR022664">
    <property type="entry name" value="DapB_N_CS"/>
</dbReference>
<feature type="binding site" evidence="9">
    <location>
        <position position="132"/>
    </location>
    <ligand>
        <name>(S)-2,3,4,5-tetrahydrodipicolinate</name>
        <dbReference type="ChEBI" id="CHEBI:16845"/>
    </ligand>
</feature>
<comment type="catalytic activity">
    <reaction evidence="9">
        <text>(S)-2,3,4,5-tetrahydrodipicolinate + NAD(+) + H2O = (2S,4S)-4-hydroxy-2,3,4,5-tetrahydrodipicolinate + NADH + H(+)</text>
        <dbReference type="Rhea" id="RHEA:35323"/>
        <dbReference type="ChEBI" id="CHEBI:15377"/>
        <dbReference type="ChEBI" id="CHEBI:15378"/>
        <dbReference type="ChEBI" id="CHEBI:16845"/>
        <dbReference type="ChEBI" id="CHEBI:57540"/>
        <dbReference type="ChEBI" id="CHEBI:57945"/>
        <dbReference type="ChEBI" id="CHEBI:67139"/>
        <dbReference type="EC" id="1.17.1.8"/>
    </reaction>
</comment>
<dbReference type="RefSeq" id="WP_115884248.1">
    <property type="nucleotide sequence ID" value="NZ_CBCSHX010000001.1"/>
</dbReference>
<keyword evidence="3 9" id="KW-0028">Amino-acid biosynthesis</keyword>
<dbReference type="PROSITE" id="PS01298">
    <property type="entry name" value="DAPB"/>
    <property type="match status" value="1"/>
</dbReference>
<dbReference type="UniPathway" id="UPA00034">
    <property type="reaction ID" value="UER00018"/>
</dbReference>
<dbReference type="PANTHER" id="PTHR20836:SF7">
    <property type="entry name" value="4-HYDROXY-TETRAHYDRODIPICOLINATE REDUCTASE"/>
    <property type="match status" value="1"/>
</dbReference>
<comment type="caution">
    <text evidence="13">The sequence shown here is derived from an EMBL/GenBank/DDBJ whole genome shotgun (WGS) entry which is preliminary data.</text>
</comment>
<evidence type="ECO:0000256" key="2">
    <source>
        <dbReference type="ARBA" id="ARBA00022490"/>
    </source>
</evidence>
<feature type="active site" description="Proton donor" evidence="9">
    <location>
        <position position="135"/>
    </location>
</feature>
<evidence type="ECO:0000259" key="11">
    <source>
        <dbReference type="Pfam" id="PF01113"/>
    </source>
</evidence>
<dbReference type="Gene3D" id="3.30.360.10">
    <property type="entry name" value="Dihydrodipicolinate Reductase, domain 2"/>
    <property type="match status" value="1"/>
</dbReference>
<evidence type="ECO:0000256" key="5">
    <source>
        <dbReference type="ARBA" id="ARBA00022915"/>
    </source>
</evidence>
<dbReference type="GO" id="GO:0008839">
    <property type="term" value="F:4-hydroxy-tetrahydrodipicolinate reductase"/>
    <property type="evidence" value="ECO:0007669"/>
    <property type="project" value="UniProtKB-UniRule"/>
</dbReference>
<evidence type="ECO:0000256" key="1">
    <source>
        <dbReference type="ARBA" id="ARBA00006642"/>
    </source>
</evidence>
<comment type="catalytic activity">
    <reaction evidence="9">
        <text>(S)-2,3,4,5-tetrahydrodipicolinate + NADP(+) + H2O = (2S,4S)-4-hydroxy-2,3,4,5-tetrahydrodipicolinate + NADPH + H(+)</text>
        <dbReference type="Rhea" id="RHEA:35331"/>
        <dbReference type="ChEBI" id="CHEBI:15377"/>
        <dbReference type="ChEBI" id="CHEBI:15378"/>
        <dbReference type="ChEBI" id="CHEBI:16845"/>
        <dbReference type="ChEBI" id="CHEBI:57783"/>
        <dbReference type="ChEBI" id="CHEBI:58349"/>
        <dbReference type="ChEBI" id="CHEBI:67139"/>
        <dbReference type="EC" id="1.17.1.8"/>
    </reaction>
</comment>
<dbReference type="NCBIfam" id="TIGR00036">
    <property type="entry name" value="dapB"/>
    <property type="match status" value="1"/>
</dbReference>
<feature type="domain" description="Dihydrodipicolinate reductase C-terminal" evidence="12">
    <location>
        <begin position="105"/>
        <end position="236"/>
    </location>
</feature>
<dbReference type="Pfam" id="PF05173">
    <property type="entry name" value="DapB_C"/>
    <property type="match status" value="1"/>
</dbReference>
<keyword evidence="6 9" id="KW-0560">Oxidoreductase</keyword>
<dbReference type="InterPro" id="IPR000846">
    <property type="entry name" value="DapB_N"/>
</dbReference>
<dbReference type="Pfam" id="PF01113">
    <property type="entry name" value="DapB_N"/>
    <property type="match status" value="1"/>
</dbReference>
<dbReference type="EMBL" id="QUMW01000009">
    <property type="protein sequence ID" value="REG25557.1"/>
    <property type="molecule type" value="Genomic_DNA"/>
</dbReference>
<feature type="binding site" evidence="9">
    <location>
        <begin position="75"/>
        <end position="77"/>
    </location>
    <ligand>
        <name>NAD(+)</name>
        <dbReference type="ChEBI" id="CHEBI:57540"/>
    </ligand>
</feature>
<comment type="caution">
    <text evidence="9">Was originally thought to be a dihydrodipicolinate reductase (DHDPR), catalyzing the conversion of dihydrodipicolinate to tetrahydrodipicolinate. However, it was shown in E.coli that the substrate of the enzymatic reaction is not dihydrodipicolinate (DHDP) but in fact (2S,4S)-4-hydroxy-2,3,4,5-tetrahydrodipicolinic acid (HTPA), the product released by the DapA-catalyzed reaction.</text>
</comment>
<evidence type="ECO:0000256" key="3">
    <source>
        <dbReference type="ARBA" id="ARBA00022605"/>
    </source>
</evidence>
<evidence type="ECO:0000256" key="10">
    <source>
        <dbReference type="NCBIfam" id="TIGR00036"/>
    </source>
</evidence>
<keyword evidence="8 9" id="KW-0457">Lysine biosynthesis</keyword>
<evidence type="ECO:0000256" key="9">
    <source>
        <dbReference type="HAMAP-Rule" id="MF_00102"/>
    </source>
</evidence>
<dbReference type="FunFam" id="3.30.360.10:FF:000009">
    <property type="entry name" value="4-hydroxy-tetrahydrodipicolinate reductase"/>
    <property type="match status" value="1"/>
</dbReference>
<dbReference type="GO" id="GO:0019877">
    <property type="term" value="P:diaminopimelate biosynthetic process"/>
    <property type="evidence" value="ECO:0007669"/>
    <property type="project" value="UniProtKB-UniRule"/>
</dbReference>
<dbReference type="AlphaFoldDB" id="A0A3E0B0R3"/>
<dbReference type="InterPro" id="IPR022663">
    <property type="entry name" value="DapB_C"/>
</dbReference>
<keyword evidence="2 9" id="KW-0963">Cytoplasm</keyword>
<feature type="binding site" evidence="9">
    <location>
        <begin position="141"/>
        <end position="142"/>
    </location>
    <ligand>
        <name>(S)-2,3,4,5-tetrahydrodipicolinate</name>
        <dbReference type="ChEBI" id="CHEBI:16845"/>
    </ligand>
</feature>
<organism evidence="13 14">
    <name type="scientific">Jeotgalicoccus halotolerans</name>
    <dbReference type="NCBI Taxonomy" id="157227"/>
    <lineage>
        <taxon>Bacteria</taxon>
        <taxon>Bacillati</taxon>
        <taxon>Bacillota</taxon>
        <taxon>Bacilli</taxon>
        <taxon>Bacillales</taxon>
        <taxon>Staphylococcaceae</taxon>
        <taxon>Jeotgalicoccus</taxon>
    </lineage>
</organism>
<keyword evidence="4 9" id="KW-0521">NADP</keyword>
<evidence type="ECO:0000256" key="8">
    <source>
        <dbReference type="ARBA" id="ARBA00023154"/>
    </source>
</evidence>
<dbReference type="EC" id="1.17.1.8" evidence="9 10"/>
<comment type="subcellular location">
    <subcellularLocation>
        <location evidence="9">Cytoplasm</location>
    </subcellularLocation>
</comment>
<feature type="active site" description="Proton donor/acceptor" evidence="9">
    <location>
        <position position="131"/>
    </location>
</feature>
<dbReference type="GO" id="GO:0016726">
    <property type="term" value="F:oxidoreductase activity, acting on CH or CH2 groups, NAD or NADP as acceptor"/>
    <property type="evidence" value="ECO:0007669"/>
    <property type="project" value="UniProtKB-UniRule"/>
</dbReference>
<keyword evidence="7 9" id="KW-0520">NAD</keyword>
<evidence type="ECO:0000256" key="6">
    <source>
        <dbReference type="ARBA" id="ARBA00023002"/>
    </source>
</evidence>
<evidence type="ECO:0000256" key="4">
    <source>
        <dbReference type="ARBA" id="ARBA00022857"/>
    </source>
</evidence>
<keyword evidence="14" id="KW-1185">Reference proteome</keyword>
<dbReference type="GO" id="GO:0051287">
    <property type="term" value="F:NAD binding"/>
    <property type="evidence" value="ECO:0007669"/>
    <property type="project" value="UniProtKB-UniRule"/>
</dbReference>
<dbReference type="InterPro" id="IPR036291">
    <property type="entry name" value="NAD(P)-bd_dom_sf"/>
</dbReference>
<comment type="function">
    <text evidence="9">Catalyzes the conversion of 4-hydroxy-tetrahydrodipicolinate (HTPA) to tetrahydrodipicolinate.</text>
</comment>
<dbReference type="OrthoDB" id="9790352at2"/>
<dbReference type="SUPFAM" id="SSF51735">
    <property type="entry name" value="NAD(P)-binding Rossmann-fold domains"/>
    <property type="match status" value="1"/>
</dbReference>
<keyword evidence="5 9" id="KW-0220">Diaminopimelate biosynthesis</keyword>
<sequence length="237" mass="25899">MRILLIGYGTMNKIVARLAVEKGHEIVGVISSGTTDYPAYTNIDDAGAEVAIDFSNPERILPLIEKPFTTPLVVATTGKKEEIVAALKKRAASAPIFFNANMSYGVHVLNNLLREALKQLDGFDLELVERHHKHKVDAPSGTLVKLLDTALDVRQGSYPVYDRSEANEERSDDEIGVSAIRGGTIVGEHDAIFAGHDEVIELKHIAQSKDIFANGAIGAAESLIHKENGFYDYNNIF</sequence>
<dbReference type="SUPFAM" id="SSF55347">
    <property type="entry name" value="Glyceraldehyde-3-phosphate dehydrogenase-like, C-terminal domain"/>
    <property type="match status" value="1"/>
</dbReference>
<name>A0A3E0B0R3_9STAP</name>
<feature type="domain" description="Dihydrodipicolinate reductase N-terminal" evidence="11">
    <location>
        <begin position="1"/>
        <end position="102"/>
    </location>
</feature>
<comment type="pathway">
    <text evidence="9">Amino-acid biosynthesis; L-lysine biosynthesis via DAP pathway; (S)-tetrahydrodipicolinate from L-aspartate: step 4/4.</text>
</comment>
<evidence type="ECO:0000256" key="7">
    <source>
        <dbReference type="ARBA" id="ARBA00023027"/>
    </source>
</evidence>
<proteinExistence type="inferred from homology"/>
<comment type="caution">
    <text evidence="9">Lacks conserved residue(s) required for the propagation of feature annotation.</text>
</comment>
<evidence type="ECO:0000313" key="13">
    <source>
        <dbReference type="EMBL" id="REG25557.1"/>
    </source>
</evidence>
<protein>
    <recommendedName>
        <fullName evidence="9 10">4-hydroxy-tetrahydrodipicolinate reductase</fullName>
        <shortName evidence="9">HTPA reductase</shortName>
        <ecNumber evidence="9 10">1.17.1.8</ecNumber>
    </recommendedName>
</protein>
<dbReference type="Gene3D" id="3.40.50.720">
    <property type="entry name" value="NAD(P)-binding Rossmann-like Domain"/>
    <property type="match status" value="1"/>
</dbReference>
<dbReference type="GO" id="GO:0005829">
    <property type="term" value="C:cytosol"/>
    <property type="evidence" value="ECO:0007669"/>
    <property type="project" value="TreeGrafter"/>
</dbReference>
<dbReference type="PANTHER" id="PTHR20836">
    <property type="entry name" value="DIHYDRODIPICOLINATE REDUCTASE"/>
    <property type="match status" value="1"/>
</dbReference>
<evidence type="ECO:0000313" key="14">
    <source>
        <dbReference type="Proteomes" id="UP000257076"/>
    </source>
</evidence>
<comment type="similarity">
    <text evidence="1 9">Belongs to the DapB family.</text>
</comment>
<dbReference type="HAMAP" id="MF_00102">
    <property type="entry name" value="DapB"/>
    <property type="match status" value="1"/>
</dbReference>
<reference evidence="13 14" key="1">
    <citation type="submission" date="2018-08" db="EMBL/GenBank/DDBJ databases">
        <title>Genomic Encyclopedia of Type Strains, Phase IV (KMG-IV): sequencing the most valuable type-strain genomes for metagenomic binning, comparative biology and taxonomic classification.</title>
        <authorList>
            <person name="Goeker M."/>
        </authorList>
    </citation>
    <scope>NUCLEOTIDE SEQUENCE [LARGE SCALE GENOMIC DNA]</scope>
    <source>
        <strain evidence="13 14">DSM 17274</strain>
    </source>
</reference>
<accession>A0A3E0B0R3</accession>
<comment type="subunit">
    <text evidence="9">Homotetramer.</text>
</comment>
<dbReference type="GO" id="GO:0009089">
    <property type="term" value="P:lysine biosynthetic process via diaminopimelate"/>
    <property type="evidence" value="ECO:0007669"/>
    <property type="project" value="UniProtKB-UniRule"/>
</dbReference>
<dbReference type="Proteomes" id="UP000257076">
    <property type="component" value="Unassembled WGS sequence"/>
</dbReference>
<evidence type="ECO:0000259" key="12">
    <source>
        <dbReference type="Pfam" id="PF05173"/>
    </source>
</evidence>
<gene>
    <name evidence="9" type="primary">dapB</name>
    <name evidence="13" type="ORF">DFR63_0597</name>
</gene>
<dbReference type="InterPro" id="IPR023940">
    <property type="entry name" value="DHDPR_bac"/>
</dbReference>